<dbReference type="AlphaFoldDB" id="A0A1B3SM17"/>
<sequence>MPRKYSEDLKKKALKRYWSGENLDKIALEMNIKAGS</sequence>
<organism evidence="1 2">
    <name type="scientific">Spiroplasma helicoides</name>
    <dbReference type="NCBI Taxonomy" id="216938"/>
    <lineage>
        <taxon>Bacteria</taxon>
        <taxon>Bacillati</taxon>
        <taxon>Mycoplasmatota</taxon>
        <taxon>Mollicutes</taxon>
        <taxon>Entomoplasmatales</taxon>
        <taxon>Spiroplasmataceae</taxon>
        <taxon>Spiroplasma</taxon>
    </lineage>
</organism>
<name>A0A1B3SM17_9MOLU</name>
<protein>
    <recommendedName>
        <fullName evidence="3">Transposase</fullName>
    </recommendedName>
</protein>
<evidence type="ECO:0000313" key="2">
    <source>
        <dbReference type="Proteomes" id="UP000094378"/>
    </source>
</evidence>
<dbReference type="Proteomes" id="UP000094378">
    <property type="component" value="Chromosome"/>
</dbReference>
<reference evidence="1 2" key="1">
    <citation type="submission" date="2016-08" db="EMBL/GenBank/DDBJ databases">
        <title>Complete genome sequence of Spiroplasma helicoides TABS-2 (DSM 22551).</title>
        <authorList>
            <person name="Shen W.-Y."/>
            <person name="Lo W.-S."/>
            <person name="Lai Y.-C."/>
            <person name="Kuo C.-H."/>
        </authorList>
    </citation>
    <scope>NUCLEOTIDE SEQUENCE [LARGE SCALE GENOMIC DNA]</scope>
    <source>
        <strain evidence="1 2">TABS-2</strain>
    </source>
</reference>
<gene>
    <name evidence="1" type="ORF">SHELI_v1c10270</name>
</gene>
<dbReference type="EMBL" id="CP017015">
    <property type="protein sequence ID" value="AOG60974.1"/>
    <property type="molecule type" value="Genomic_DNA"/>
</dbReference>
<proteinExistence type="predicted"/>
<evidence type="ECO:0008006" key="3">
    <source>
        <dbReference type="Google" id="ProtNLM"/>
    </source>
</evidence>
<evidence type="ECO:0000313" key="1">
    <source>
        <dbReference type="EMBL" id="AOG60974.1"/>
    </source>
</evidence>
<accession>A0A1B3SM17</accession>
<keyword evidence="2" id="KW-1185">Reference proteome</keyword>
<dbReference type="KEGG" id="shj:SHELI_v1c10270"/>